<keyword evidence="14" id="KW-0406">Ion transport</keyword>
<evidence type="ECO:0000313" key="21">
    <source>
        <dbReference type="Proteomes" id="UP000319576"/>
    </source>
</evidence>
<dbReference type="InterPro" id="IPR009078">
    <property type="entry name" value="Ferritin-like_SF"/>
</dbReference>
<proteinExistence type="inferred from homology"/>
<dbReference type="GO" id="GO:0140581">
    <property type="term" value="F:P-type monovalent copper transporter activity"/>
    <property type="evidence" value="ECO:0007669"/>
    <property type="project" value="UniProtKB-EC"/>
</dbReference>
<dbReference type="RefSeq" id="WP_145243245.1">
    <property type="nucleotide sequence ID" value="NZ_CP036273.1"/>
</dbReference>
<dbReference type="SUPFAM" id="SSF81665">
    <property type="entry name" value="Calcium ATPase, transmembrane domain M"/>
    <property type="match status" value="1"/>
</dbReference>
<dbReference type="InterPro" id="IPR023299">
    <property type="entry name" value="ATPase_P-typ_cyto_dom_N"/>
</dbReference>
<evidence type="ECO:0000256" key="16">
    <source>
        <dbReference type="ARBA" id="ARBA00033239"/>
    </source>
</evidence>
<dbReference type="InterPro" id="IPR008250">
    <property type="entry name" value="ATPase_P-typ_transduc_dom_A_sf"/>
</dbReference>
<dbReference type="GO" id="GO:0005507">
    <property type="term" value="F:copper ion binding"/>
    <property type="evidence" value="ECO:0007669"/>
    <property type="project" value="TreeGrafter"/>
</dbReference>
<evidence type="ECO:0000256" key="13">
    <source>
        <dbReference type="ARBA" id="ARBA00023008"/>
    </source>
</evidence>
<evidence type="ECO:0000256" key="7">
    <source>
        <dbReference type="ARBA" id="ARBA00022723"/>
    </source>
</evidence>
<sequence length="787" mass="79720">MADRPTLSLKLLPEPSPAGVIDPVCGMSVDPAHAAGSVSHAGSTYHFCSTHCVAKFRADPAKYLTGPPAADAHGCCGRGAAEAPPAAPGTKYTCPMDPQIVQDGPGTCPLCGMALEPMTPTAGPADDSELRDMTRRLVAAAALTLPVFALAMGPMLPGVSLGHTLTAWGNGLSLALSALVVFVIGWPVFARTWTALRHRTANMFTLIALGTAAAWGVSAAAVLAPSLFPATYADAHGHLPVYFEAAAVIVTLVLLGQVLELRARRSTGDAIRALLGLRPDTARLVHLDGTEEDVPLASVRPGDQVRVRPGGNVPVDGVVHDGSGPVDESMLTGEPVPVMKAPGDRVTGGTRATTGTFVMTATAVGEATVLAKIVALVAAAQRTRAPLQSLADRVAAWFVPAVVLAALVTFAAWAAFGPSLAYAVVNAVAVLVIACPCALGLATPVSVTVGVGRGARAGVLVRTADVLERLATIDTVVVDKTGTLTEGKTALVSVVPAAGFDEKQVVRYAAALEAGSEHPLAAAVVAAARGGALPRPEHFEAVAGQGVRGTLEGADVRVGSAAFIGADPGALAARAEELRREGQTAVFVAVNGTAAGVLGLADPLKPTAAEAVRRLTSAGVRVVMLTGDARATADAVARQVGITEVHASVPPEGKAAVVTELKRAGRRVAMAGDGINDAPALAAADVGIAMGTGTDVAVEAAGVTLVKGDLLGIARARTLGRATVRNIRQNLAFAFAYNLLGVPVAAGVLYPLFGVLLSPMLAAAAMSLSSVSVIGNALRLRVVNLDG</sequence>
<keyword evidence="4" id="KW-0813">Transport</keyword>
<accession>A0A517Y064</accession>
<evidence type="ECO:0000256" key="5">
    <source>
        <dbReference type="ARBA" id="ARBA00022475"/>
    </source>
</evidence>
<dbReference type="Gene3D" id="3.40.50.1000">
    <property type="entry name" value="HAD superfamily/HAD-like"/>
    <property type="match status" value="1"/>
</dbReference>
<dbReference type="InterPro" id="IPR023298">
    <property type="entry name" value="ATPase_P-typ_TM_dom_sf"/>
</dbReference>
<dbReference type="InterPro" id="IPR007029">
    <property type="entry name" value="YHS_dom"/>
</dbReference>
<evidence type="ECO:0000256" key="15">
    <source>
        <dbReference type="ARBA" id="ARBA00023136"/>
    </source>
</evidence>
<dbReference type="EC" id="7.2.2.8" evidence="3"/>
<evidence type="ECO:0000256" key="11">
    <source>
        <dbReference type="ARBA" id="ARBA00022967"/>
    </source>
</evidence>
<dbReference type="PANTHER" id="PTHR43520">
    <property type="entry name" value="ATP7, ISOFORM B"/>
    <property type="match status" value="1"/>
</dbReference>
<evidence type="ECO:0000256" key="2">
    <source>
        <dbReference type="ARBA" id="ARBA00006024"/>
    </source>
</evidence>
<keyword evidence="8 18" id="KW-0547">Nucleotide-binding</keyword>
<keyword evidence="5 18" id="KW-1003">Cell membrane</keyword>
<keyword evidence="11" id="KW-1278">Translocase</keyword>
<dbReference type="NCBIfam" id="TIGR01494">
    <property type="entry name" value="ATPase_P-type"/>
    <property type="match status" value="1"/>
</dbReference>
<dbReference type="KEGG" id="uli:ETAA1_51370"/>
<dbReference type="PANTHER" id="PTHR43520:SF8">
    <property type="entry name" value="P-TYPE CU(+) TRANSPORTER"/>
    <property type="match status" value="1"/>
</dbReference>
<dbReference type="PRINTS" id="PR00119">
    <property type="entry name" value="CATATPASE"/>
</dbReference>
<dbReference type="GO" id="GO:0005524">
    <property type="term" value="F:ATP binding"/>
    <property type="evidence" value="ECO:0007669"/>
    <property type="project" value="UniProtKB-UniRule"/>
</dbReference>
<dbReference type="InterPro" id="IPR036412">
    <property type="entry name" value="HAD-like_sf"/>
</dbReference>
<dbReference type="SMART" id="SM00746">
    <property type="entry name" value="TRASH"/>
    <property type="match status" value="1"/>
</dbReference>
<evidence type="ECO:0000256" key="1">
    <source>
        <dbReference type="ARBA" id="ARBA00004651"/>
    </source>
</evidence>
<dbReference type="Pfam" id="PF04945">
    <property type="entry name" value="YHS"/>
    <property type="match status" value="1"/>
</dbReference>
<evidence type="ECO:0000256" key="10">
    <source>
        <dbReference type="ARBA" id="ARBA00022840"/>
    </source>
</evidence>
<dbReference type="NCBIfam" id="TIGR01525">
    <property type="entry name" value="ATPase-IB_hvy"/>
    <property type="match status" value="1"/>
</dbReference>
<evidence type="ECO:0000256" key="12">
    <source>
        <dbReference type="ARBA" id="ARBA00022989"/>
    </source>
</evidence>
<dbReference type="AlphaFoldDB" id="A0A517Y064"/>
<dbReference type="PROSITE" id="PS00154">
    <property type="entry name" value="ATPASE_E1_E2"/>
    <property type="match status" value="1"/>
</dbReference>
<keyword evidence="10 18" id="KW-0067">ATP-binding</keyword>
<dbReference type="InterPro" id="IPR012348">
    <property type="entry name" value="RNR-like"/>
</dbReference>
<comment type="subcellular location">
    <subcellularLocation>
        <location evidence="1">Cell membrane</location>
        <topology evidence="1">Multi-pass membrane protein</topology>
    </subcellularLocation>
</comment>
<dbReference type="FunFam" id="2.70.150.10:FF:000020">
    <property type="entry name" value="Copper-exporting P-type ATPase A"/>
    <property type="match status" value="1"/>
</dbReference>
<dbReference type="Gene3D" id="1.10.620.20">
    <property type="entry name" value="Ribonucleotide Reductase, subunit A"/>
    <property type="match status" value="1"/>
</dbReference>
<dbReference type="InterPro" id="IPR059000">
    <property type="entry name" value="ATPase_P-type_domA"/>
</dbReference>
<dbReference type="InterPro" id="IPR023214">
    <property type="entry name" value="HAD_sf"/>
</dbReference>
<dbReference type="OrthoDB" id="211392at2"/>
<dbReference type="GO" id="GO:0016491">
    <property type="term" value="F:oxidoreductase activity"/>
    <property type="evidence" value="ECO:0007669"/>
    <property type="project" value="InterPro"/>
</dbReference>
<dbReference type="Gene3D" id="3.40.1110.10">
    <property type="entry name" value="Calcium-transporting ATPase, cytoplasmic domain N"/>
    <property type="match status" value="1"/>
</dbReference>
<dbReference type="InterPro" id="IPR011017">
    <property type="entry name" value="TRASH_dom"/>
</dbReference>
<dbReference type="Gene3D" id="2.70.150.10">
    <property type="entry name" value="Calcium-transporting ATPase, cytoplasmic transduction domain A"/>
    <property type="match status" value="1"/>
</dbReference>
<dbReference type="Pfam" id="PF19335">
    <property type="entry name" value="HMBD"/>
    <property type="match status" value="1"/>
</dbReference>
<keyword evidence="7 18" id="KW-0479">Metal-binding</keyword>
<keyword evidence="6 18" id="KW-0812">Transmembrane</keyword>
<evidence type="ECO:0000256" key="9">
    <source>
        <dbReference type="ARBA" id="ARBA00022796"/>
    </source>
</evidence>
<feature type="domain" description="TRASH" evidence="19">
    <location>
        <begin position="22"/>
        <end position="60"/>
    </location>
</feature>
<keyword evidence="15 18" id="KW-0472">Membrane</keyword>
<dbReference type="GO" id="GO:0060003">
    <property type="term" value="P:copper ion export"/>
    <property type="evidence" value="ECO:0007669"/>
    <property type="project" value="UniProtKB-ARBA"/>
</dbReference>
<dbReference type="GO" id="GO:0016887">
    <property type="term" value="F:ATP hydrolysis activity"/>
    <property type="evidence" value="ECO:0007669"/>
    <property type="project" value="InterPro"/>
</dbReference>
<comment type="catalytic activity">
    <reaction evidence="17">
        <text>Cu(+)(in) + ATP + H2O = Cu(+)(out) + ADP + phosphate + H(+)</text>
        <dbReference type="Rhea" id="RHEA:25792"/>
        <dbReference type="ChEBI" id="CHEBI:15377"/>
        <dbReference type="ChEBI" id="CHEBI:15378"/>
        <dbReference type="ChEBI" id="CHEBI:30616"/>
        <dbReference type="ChEBI" id="CHEBI:43474"/>
        <dbReference type="ChEBI" id="CHEBI:49552"/>
        <dbReference type="ChEBI" id="CHEBI:456216"/>
        <dbReference type="EC" id="7.2.2.8"/>
    </reaction>
</comment>
<keyword evidence="9" id="KW-0187">Copper transport</keyword>
<feature type="transmembrane region" description="Helical" evidence="18">
    <location>
        <begin position="731"/>
        <end position="753"/>
    </location>
</feature>
<comment type="similarity">
    <text evidence="2 18">Belongs to the cation transport ATPase (P-type) (TC 3.A.3) family. Type IB subfamily.</text>
</comment>
<evidence type="ECO:0000259" key="19">
    <source>
        <dbReference type="SMART" id="SM00746"/>
    </source>
</evidence>
<evidence type="ECO:0000256" key="14">
    <source>
        <dbReference type="ARBA" id="ARBA00023065"/>
    </source>
</evidence>
<dbReference type="InterPro" id="IPR044492">
    <property type="entry name" value="P_typ_ATPase_HD_dom"/>
</dbReference>
<dbReference type="Proteomes" id="UP000319576">
    <property type="component" value="Chromosome"/>
</dbReference>
<dbReference type="CDD" id="cd02094">
    <property type="entry name" value="P-type_ATPase_Cu-like"/>
    <property type="match status" value="1"/>
</dbReference>
<gene>
    <name evidence="20" type="primary">silP</name>
    <name evidence="20" type="ORF">ETAA1_51370</name>
</gene>
<keyword evidence="13" id="KW-0186">Copper</keyword>
<dbReference type="Pfam" id="PF00702">
    <property type="entry name" value="Hydrolase"/>
    <property type="match status" value="1"/>
</dbReference>
<feature type="transmembrane region" description="Helical" evidence="18">
    <location>
        <begin position="137"/>
        <end position="156"/>
    </location>
</feature>
<feature type="transmembrane region" description="Helical" evidence="18">
    <location>
        <begin position="201"/>
        <end position="227"/>
    </location>
</feature>
<dbReference type="GO" id="GO:0043682">
    <property type="term" value="F:P-type divalent copper transporter activity"/>
    <property type="evidence" value="ECO:0007669"/>
    <property type="project" value="TreeGrafter"/>
</dbReference>
<evidence type="ECO:0000256" key="6">
    <source>
        <dbReference type="ARBA" id="ARBA00022692"/>
    </source>
</evidence>
<dbReference type="PRINTS" id="PR00943">
    <property type="entry name" value="CUATPASE"/>
</dbReference>
<reference evidence="20 21" key="1">
    <citation type="submission" date="2019-02" db="EMBL/GenBank/DDBJ databases">
        <title>Deep-cultivation of Planctomycetes and their phenomic and genomic characterization uncovers novel biology.</title>
        <authorList>
            <person name="Wiegand S."/>
            <person name="Jogler M."/>
            <person name="Boedeker C."/>
            <person name="Pinto D."/>
            <person name="Vollmers J."/>
            <person name="Rivas-Marin E."/>
            <person name="Kohn T."/>
            <person name="Peeters S.H."/>
            <person name="Heuer A."/>
            <person name="Rast P."/>
            <person name="Oberbeckmann S."/>
            <person name="Bunk B."/>
            <person name="Jeske O."/>
            <person name="Meyerdierks A."/>
            <person name="Storesund J.E."/>
            <person name="Kallscheuer N."/>
            <person name="Luecker S."/>
            <person name="Lage O.M."/>
            <person name="Pohl T."/>
            <person name="Merkel B.J."/>
            <person name="Hornburger P."/>
            <person name="Mueller R.-W."/>
            <person name="Bruemmer F."/>
            <person name="Labrenz M."/>
            <person name="Spormann A.M."/>
            <person name="Op den Camp H."/>
            <person name="Overmann J."/>
            <person name="Amann R."/>
            <person name="Jetten M.S.M."/>
            <person name="Mascher T."/>
            <person name="Medema M.H."/>
            <person name="Devos D.P."/>
            <person name="Kaster A.-K."/>
            <person name="Ovreas L."/>
            <person name="Rohde M."/>
            <person name="Galperin M.Y."/>
            <person name="Jogler C."/>
        </authorList>
    </citation>
    <scope>NUCLEOTIDE SEQUENCE [LARGE SCALE GENOMIC DNA]</scope>
    <source>
        <strain evidence="20 21">ETA_A1</strain>
    </source>
</reference>
<dbReference type="SUPFAM" id="SSF47240">
    <property type="entry name" value="Ferritin-like"/>
    <property type="match status" value="1"/>
</dbReference>
<dbReference type="SFLD" id="SFLDG00002">
    <property type="entry name" value="C1.7:_P-type_atpase_like"/>
    <property type="match status" value="1"/>
</dbReference>
<keyword evidence="12 18" id="KW-1133">Transmembrane helix</keyword>
<protein>
    <recommendedName>
        <fullName evidence="3">P-type Cu(+) transporter</fullName>
        <ecNumber evidence="3">7.2.2.8</ecNumber>
    </recommendedName>
    <alternativeName>
        <fullName evidence="16">Cu(+)-exporting ATPase</fullName>
    </alternativeName>
</protein>
<dbReference type="SFLD" id="SFLDF00027">
    <property type="entry name" value="p-type_atpase"/>
    <property type="match status" value="1"/>
</dbReference>
<dbReference type="SUPFAM" id="SSF81653">
    <property type="entry name" value="Calcium ATPase, transduction domain A"/>
    <property type="match status" value="1"/>
</dbReference>
<feature type="transmembrane region" description="Helical" evidence="18">
    <location>
        <begin position="759"/>
        <end position="778"/>
    </location>
</feature>
<dbReference type="SUPFAM" id="SSF56784">
    <property type="entry name" value="HAD-like"/>
    <property type="match status" value="1"/>
</dbReference>
<keyword evidence="21" id="KW-1185">Reference proteome</keyword>
<name>A0A517Y064_9BACT</name>
<dbReference type="SFLD" id="SFLDS00003">
    <property type="entry name" value="Haloacid_Dehalogenase"/>
    <property type="match status" value="1"/>
</dbReference>
<feature type="transmembrane region" description="Helical" evidence="18">
    <location>
        <begin position="239"/>
        <end position="259"/>
    </location>
</feature>
<dbReference type="EMBL" id="CP036273">
    <property type="protein sequence ID" value="QDU23145.1"/>
    <property type="molecule type" value="Genomic_DNA"/>
</dbReference>
<feature type="transmembrane region" description="Helical" evidence="18">
    <location>
        <begin position="394"/>
        <end position="416"/>
    </location>
</feature>
<evidence type="ECO:0000256" key="18">
    <source>
        <dbReference type="RuleBase" id="RU362081"/>
    </source>
</evidence>
<dbReference type="GO" id="GO:0055070">
    <property type="term" value="P:copper ion homeostasis"/>
    <property type="evidence" value="ECO:0007669"/>
    <property type="project" value="TreeGrafter"/>
</dbReference>
<organism evidence="20 21">
    <name type="scientific">Urbifossiella limnaea</name>
    <dbReference type="NCBI Taxonomy" id="2528023"/>
    <lineage>
        <taxon>Bacteria</taxon>
        <taxon>Pseudomonadati</taxon>
        <taxon>Planctomycetota</taxon>
        <taxon>Planctomycetia</taxon>
        <taxon>Gemmatales</taxon>
        <taxon>Gemmataceae</taxon>
        <taxon>Urbifossiella</taxon>
    </lineage>
</organism>
<dbReference type="InterPro" id="IPR027256">
    <property type="entry name" value="P-typ_ATPase_IB"/>
</dbReference>
<evidence type="ECO:0000256" key="17">
    <source>
        <dbReference type="ARBA" id="ARBA00049289"/>
    </source>
</evidence>
<dbReference type="FunFam" id="3.40.50.1000:FF:000144">
    <property type="entry name" value="copper-transporting ATPase 1 isoform X2"/>
    <property type="match status" value="1"/>
</dbReference>
<dbReference type="InterPro" id="IPR001757">
    <property type="entry name" value="P_typ_ATPase"/>
</dbReference>
<evidence type="ECO:0000313" key="20">
    <source>
        <dbReference type="EMBL" id="QDU23145.1"/>
    </source>
</evidence>
<dbReference type="InterPro" id="IPR018303">
    <property type="entry name" value="ATPase_P-typ_P_site"/>
</dbReference>
<dbReference type="GO" id="GO:0005886">
    <property type="term" value="C:plasma membrane"/>
    <property type="evidence" value="ECO:0007669"/>
    <property type="project" value="UniProtKB-SubCell"/>
</dbReference>
<feature type="transmembrane region" description="Helical" evidence="18">
    <location>
        <begin position="422"/>
        <end position="443"/>
    </location>
</feature>
<evidence type="ECO:0000256" key="3">
    <source>
        <dbReference type="ARBA" id="ARBA00012517"/>
    </source>
</evidence>
<feature type="transmembrane region" description="Helical" evidence="18">
    <location>
        <begin position="168"/>
        <end position="189"/>
    </location>
</feature>
<dbReference type="Pfam" id="PF00122">
    <property type="entry name" value="E1-E2_ATPase"/>
    <property type="match status" value="1"/>
</dbReference>
<evidence type="ECO:0000256" key="8">
    <source>
        <dbReference type="ARBA" id="ARBA00022741"/>
    </source>
</evidence>
<evidence type="ECO:0000256" key="4">
    <source>
        <dbReference type="ARBA" id="ARBA00022448"/>
    </source>
</evidence>
<dbReference type="NCBIfam" id="TIGR01511">
    <property type="entry name" value="ATPase-IB1_Cu"/>
    <property type="match status" value="1"/>
</dbReference>
<dbReference type="InterPro" id="IPR045800">
    <property type="entry name" value="HMBD"/>
</dbReference>